<accession>A0A512DP24</accession>
<dbReference type="AlphaFoldDB" id="A0A512DP24"/>
<protein>
    <recommendedName>
        <fullName evidence="3 10">Heme chaperone HemW</fullName>
    </recommendedName>
</protein>
<dbReference type="InterPro" id="IPR058240">
    <property type="entry name" value="rSAM_sf"/>
</dbReference>
<evidence type="ECO:0000256" key="1">
    <source>
        <dbReference type="ARBA" id="ARBA00001966"/>
    </source>
</evidence>
<keyword evidence="10" id="KW-0963">Cytoplasm</keyword>
<dbReference type="CDD" id="cd01335">
    <property type="entry name" value="Radical_SAM"/>
    <property type="match status" value="1"/>
</dbReference>
<comment type="subcellular location">
    <subcellularLocation>
        <location evidence="10">Cytoplasm</location>
    </subcellularLocation>
</comment>
<evidence type="ECO:0000256" key="5">
    <source>
        <dbReference type="ARBA" id="ARBA00022691"/>
    </source>
</evidence>
<dbReference type="EMBL" id="BJYZ01000009">
    <property type="protein sequence ID" value="GEO38231.1"/>
    <property type="molecule type" value="Genomic_DNA"/>
</dbReference>
<evidence type="ECO:0000256" key="9">
    <source>
        <dbReference type="ARBA" id="ARBA00023186"/>
    </source>
</evidence>
<evidence type="ECO:0000313" key="13">
    <source>
        <dbReference type="Proteomes" id="UP000321523"/>
    </source>
</evidence>
<organism evidence="12 13">
    <name type="scientific">Skermanella aerolata</name>
    <dbReference type="NCBI Taxonomy" id="393310"/>
    <lineage>
        <taxon>Bacteria</taxon>
        <taxon>Pseudomonadati</taxon>
        <taxon>Pseudomonadota</taxon>
        <taxon>Alphaproteobacteria</taxon>
        <taxon>Rhodospirillales</taxon>
        <taxon>Azospirillaceae</taxon>
        <taxon>Skermanella</taxon>
    </lineage>
</organism>
<dbReference type="PROSITE" id="PS51918">
    <property type="entry name" value="RADICAL_SAM"/>
    <property type="match status" value="1"/>
</dbReference>
<dbReference type="GO" id="GO:0006779">
    <property type="term" value="P:porphyrin-containing compound biosynthetic process"/>
    <property type="evidence" value="ECO:0007669"/>
    <property type="project" value="InterPro"/>
</dbReference>
<feature type="domain" description="Radical SAM core" evidence="11">
    <location>
        <begin position="4"/>
        <end position="239"/>
    </location>
</feature>
<dbReference type="SFLD" id="SFLDS00029">
    <property type="entry name" value="Radical_SAM"/>
    <property type="match status" value="1"/>
</dbReference>
<dbReference type="SUPFAM" id="SSF102114">
    <property type="entry name" value="Radical SAM enzymes"/>
    <property type="match status" value="1"/>
</dbReference>
<comment type="cofactor">
    <cofactor evidence="1">
        <name>[4Fe-4S] cluster</name>
        <dbReference type="ChEBI" id="CHEBI:49883"/>
    </cofactor>
</comment>
<dbReference type="SFLD" id="SFLDG01065">
    <property type="entry name" value="anaerobic_coproporphyrinogen-I"/>
    <property type="match status" value="1"/>
</dbReference>
<dbReference type="GO" id="GO:0046872">
    <property type="term" value="F:metal ion binding"/>
    <property type="evidence" value="ECO:0007669"/>
    <property type="project" value="UniProtKB-UniRule"/>
</dbReference>
<keyword evidence="6 10" id="KW-0479">Metal-binding</keyword>
<dbReference type="PANTHER" id="PTHR13932:SF5">
    <property type="entry name" value="RADICAL S-ADENOSYL METHIONINE DOMAIN-CONTAINING PROTEIN 1, MITOCHONDRIAL"/>
    <property type="match status" value="1"/>
</dbReference>
<evidence type="ECO:0000256" key="6">
    <source>
        <dbReference type="ARBA" id="ARBA00022723"/>
    </source>
</evidence>
<dbReference type="InterPro" id="IPR007197">
    <property type="entry name" value="rSAM"/>
</dbReference>
<gene>
    <name evidence="12" type="primary">hemN_1</name>
    <name evidence="12" type="ORF">SAE02_23790</name>
</gene>
<evidence type="ECO:0000256" key="4">
    <source>
        <dbReference type="ARBA" id="ARBA00022617"/>
    </source>
</evidence>
<name>A0A512DP24_9PROT</name>
<comment type="similarity">
    <text evidence="2">Belongs to the anaerobic coproporphyrinogen-III oxidase family. HemW subfamily.</text>
</comment>
<keyword evidence="10" id="KW-0004">4Fe-4S</keyword>
<evidence type="ECO:0000256" key="3">
    <source>
        <dbReference type="ARBA" id="ARBA00017228"/>
    </source>
</evidence>
<dbReference type="InterPro" id="IPR006638">
    <property type="entry name" value="Elp3/MiaA/NifB-like_rSAM"/>
</dbReference>
<dbReference type="SFLD" id="SFLDF00288">
    <property type="entry name" value="HemN-like__clustered_with_nucl"/>
    <property type="match status" value="1"/>
</dbReference>
<dbReference type="SMART" id="SM00729">
    <property type="entry name" value="Elp3"/>
    <property type="match status" value="1"/>
</dbReference>
<keyword evidence="13" id="KW-1185">Reference proteome</keyword>
<keyword evidence="7 10" id="KW-0408">Iron</keyword>
<dbReference type="InterPro" id="IPR034505">
    <property type="entry name" value="Coproporphyrinogen-III_oxidase"/>
</dbReference>
<dbReference type="NCBIfam" id="TIGR00539">
    <property type="entry name" value="hemN_rel"/>
    <property type="match status" value="1"/>
</dbReference>
<sequence length="389" mass="42250">MAPIDEGPGFGIYVHWPFCLAKCPYCDFNSHVRAGVDHARWREALLSELDHYAALTPGRTVTSVFFGGGTPSLMEPATVSALIERIGRHWALTPGLEITLEANPTSVEAGRFAGFRAAGVNRVSLGIQALDDASLKFLGRAHSASEALGAIGLAARHFDRFSFDLIYARPGQSVADWEDELRRALDHAVGHLSVYQLTIEEGTQFHTLHSRGAFAIPDDELAGDLYEATQAVLESAGLPAYEISNHARPGEESRHNLTYWRYGDYVGIGPGAHGRLTLDGTKYATRAHRAPEAWLDLVARNGHGGHASEEVAAPERLIELLMMGLRLREGVSLDHLRRETGLSAAQALDPGGLRRMQDGGFVELTAERLRATAAGRQRLNGLLAQLLPA</sequence>
<dbReference type="OrthoDB" id="9808022at2"/>
<dbReference type="Pfam" id="PF04055">
    <property type="entry name" value="Radical_SAM"/>
    <property type="match status" value="1"/>
</dbReference>
<dbReference type="InterPro" id="IPR010723">
    <property type="entry name" value="HemN_C"/>
</dbReference>
<dbReference type="InterPro" id="IPR013785">
    <property type="entry name" value="Aldolase_TIM"/>
</dbReference>
<evidence type="ECO:0000256" key="10">
    <source>
        <dbReference type="RuleBase" id="RU364116"/>
    </source>
</evidence>
<dbReference type="Pfam" id="PF06969">
    <property type="entry name" value="HemN_C"/>
    <property type="match status" value="1"/>
</dbReference>
<dbReference type="SFLD" id="SFLDF00562">
    <property type="entry name" value="HemN-like__clustered_with_heat"/>
    <property type="match status" value="1"/>
</dbReference>
<evidence type="ECO:0000256" key="2">
    <source>
        <dbReference type="ARBA" id="ARBA00006100"/>
    </source>
</evidence>
<dbReference type="Gene3D" id="3.20.20.70">
    <property type="entry name" value="Aldolase class I"/>
    <property type="match status" value="1"/>
</dbReference>
<evidence type="ECO:0000256" key="8">
    <source>
        <dbReference type="ARBA" id="ARBA00023014"/>
    </source>
</evidence>
<dbReference type="PANTHER" id="PTHR13932">
    <property type="entry name" value="COPROPORPHYRINIGEN III OXIDASE"/>
    <property type="match status" value="1"/>
</dbReference>
<dbReference type="InterPro" id="IPR004559">
    <property type="entry name" value="HemW-like"/>
</dbReference>
<reference evidence="12 13" key="1">
    <citation type="submission" date="2019-07" db="EMBL/GenBank/DDBJ databases">
        <title>Whole genome shotgun sequence of Skermanella aerolata NBRC 106429.</title>
        <authorList>
            <person name="Hosoyama A."/>
            <person name="Uohara A."/>
            <person name="Ohji S."/>
            <person name="Ichikawa N."/>
        </authorList>
    </citation>
    <scope>NUCLEOTIDE SEQUENCE [LARGE SCALE GENOMIC DNA]</scope>
    <source>
        <strain evidence="12 13">NBRC 106429</strain>
    </source>
</reference>
<proteinExistence type="inferred from homology"/>
<evidence type="ECO:0000313" key="12">
    <source>
        <dbReference type="EMBL" id="GEO38231.1"/>
    </source>
</evidence>
<keyword evidence="5 10" id="KW-0949">S-adenosyl-L-methionine</keyword>
<dbReference type="GO" id="GO:0051539">
    <property type="term" value="F:4 iron, 4 sulfur cluster binding"/>
    <property type="evidence" value="ECO:0007669"/>
    <property type="project" value="UniProtKB-UniRule"/>
</dbReference>
<dbReference type="Proteomes" id="UP000321523">
    <property type="component" value="Unassembled WGS sequence"/>
</dbReference>
<comment type="function">
    <text evidence="10">Probably acts as a heme chaperone, transferring heme to an unknown acceptor. Binds one molecule of heme per monomer, possibly covalently. Binds 1 [4Fe-4S] cluster. The cluster is coordinated with 3 cysteines and an exchangeable S-adenosyl-L-methionine.</text>
</comment>
<dbReference type="GO" id="GO:0004109">
    <property type="term" value="F:coproporphyrinogen oxidase activity"/>
    <property type="evidence" value="ECO:0007669"/>
    <property type="project" value="InterPro"/>
</dbReference>
<evidence type="ECO:0000259" key="11">
    <source>
        <dbReference type="PROSITE" id="PS51918"/>
    </source>
</evidence>
<comment type="caution">
    <text evidence="12">The sequence shown here is derived from an EMBL/GenBank/DDBJ whole genome shotgun (WGS) entry which is preliminary data.</text>
</comment>
<dbReference type="RefSeq" id="WP_044428289.1">
    <property type="nucleotide sequence ID" value="NZ_BJYZ01000009.1"/>
</dbReference>
<evidence type="ECO:0000256" key="7">
    <source>
        <dbReference type="ARBA" id="ARBA00023004"/>
    </source>
</evidence>
<dbReference type="GO" id="GO:0005737">
    <property type="term" value="C:cytoplasm"/>
    <property type="evidence" value="ECO:0007669"/>
    <property type="project" value="UniProtKB-SubCell"/>
</dbReference>
<keyword evidence="4 10" id="KW-0349">Heme</keyword>
<keyword evidence="9 10" id="KW-0143">Chaperone</keyword>
<keyword evidence="8 10" id="KW-0411">Iron-sulfur</keyword>